<dbReference type="EMBL" id="CATOUU010000051">
    <property type="protein sequence ID" value="CAI9914480.1"/>
    <property type="molecule type" value="Genomic_DNA"/>
</dbReference>
<dbReference type="AlphaFoldDB" id="A0AA86N800"/>
<evidence type="ECO:0000313" key="1">
    <source>
        <dbReference type="EMBL" id="CAI9914480.1"/>
    </source>
</evidence>
<dbReference type="InterPro" id="IPR023198">
    <property type="entry name" value="PGP-like_dom2"/>
</dbReference>
<organism evidence="1">
    <name type="scientific">Hexamita inflata</name>
    <dbReference type="NCBI Taxonomy" id="28002"/>
    <lineage>
        <taxon>Eukaryota</taxon>
        <taxon>Metamonada</taxon>
        <taxon>Diplomonadida</taxon>
        <taxon>Hexamitidae</taxon>
        <taxon>Hexamitinae</taxon>
        <taxon>Hexamita</taxon>
    </lineage>
</organism>
<reference evidence="2 3" key="2">
    <citation type="submission" date="2024-07" db="EMBL/GenBank/DDBJ databases">
        <authorList>
            <person name="Akdeniz Z."/>
        </authorList>
    </citation>
    <scope>NUCLEOTIDE SEQUENCE [LARGE SCALE GENOMIC DNA]</scope>
</reference>
<keyword evidence="3" id="KW-1185">Reference proteome</keyword>
<dbReference type="InterPro" id="IPR036412">
    <property type="entry name" value="HAD-like_sf"/>
</dbReference>
<dbReference type="InterPro" id="IPR023214">
    <property type="entry name" value="HAD_sf"/>
</dbReference>
<accession>A0AA86N800</accession>
<dbReference type="Proteomes" id="UP001642409">
    <property type="component" value="Unassembled WGS sequence"/>
</dbReference>
<gene>
    <name evidence="1" type="ORF">HINF_LOCUS2125</name>
    <name evidence="2" type="ORF">HINF_LOCUS61104</name>
</gene>
<dbReference type="Gene3D" id="1.10.150.240">
    <property type="entry name" value="Putative phosphatase, domain 2"/>
    <property type="match status" value="1"/>
</dbReference>
<protein>
    <submittedName>
        <fullName evidence="1">Beta-phosphoglucomutase</fullName>
    </submittedName>
</protein>
<proteinExistence type="predicted"/>
<dbReference type="CDD" id="cd07505">
    <property type="entry name" value="HAD_BPGM-like"/>
    <property type="match status" value="1"/>
</dbReference>
<dbReference type="SUPFAM" id="SSF56784">
    <property type="entry name" value="HAD-like"/>
    <property type="match status" value="1"/>
</dbReference>
<comment type="caution">
    <text evidence="1">The sequence shown here is derived from an EMBL/GenBank/DDBJ whole genome shotgun (WGS) entry which is preliminary data.</text>
</comment>
<dbReference type="GO" id="GO:0016791">
    <property type="term" value="F:phosphatase activity"/>
    <property type="evidence" value="ECO:0007669"/>
    <property type="project" value="TreeGrafter"/>
</dbReference>
<dbReference type="PANTHER" id="PTHR18901">
    <property type="entry name" value="2-DEOXYGLUCOSE-6-PHOSPHATE PHOSPHATASE 2"/>
    <property type="match status" value="1"/>
</dbReference>
<reference evidence="1" key="1">
    <citation type="submission" date="2023-06" db="EMBL/GenBank/DDBJ databases">
        <authorList>
            <person name="Kurt Z."/>
        </authorList>
    </citation>
    <scope>NUCLEOTIDE SEQUENCE</scope>
</reference>
<dbReference type="Pfam" id="PF13419">
    <property type="entry name" value="HAD_2"/>
    <property type="match status" value="1"/>
</dbReference>
<sequence length="225" mass="26048">MVKLSKNQINSVLENIKAVVFDMDGTLLDSLKLWETIDKRFFADRNIEINYEKYFGVTMGMTHPERAVYTKELFNMKESAEEILNLWMNEYYNNFEENVELFSGVLSFMQQLKHRGIKMGIATANRKEVYEQLTRKYPQLHQYIDVIVTCEEVGKSKPNPLVFNVCMQKLNASPSECLVFEDSVNGLTGAAASGAKVVCVLSDQDHKETKLNLSQFWFEEWDRLT</sequence>
<evidence type="ECO:0000313" key="2">
    <source>
        <dbReference type="EMBL" id="CAL6082312.1"/>
    </source>
</evidence>
<dbReference type="InterPro" id="IPR006439">
    <property type="entry name" value="HAD-SF_hydro_IA"/>
</dbReference>
<dbReference type="NCBIfam" id="TIGR01509">
    <property type="entry name" value="HAD-SF-IA-v3"/>
    <property type="match status" value="1"/>
</dbReference>
<evidence type="ECO:0000313" key="3">
    <source>
        <dbReference type="Proteomes" id="UP001642409"/>
    </source>
</evidence>
<dbReference type="SFLD" id="SFLDS00003">
    <property type="entry name" value="Haloacid_Dehalogenase"/>
    <property type="match status" value="1"/>
</dbReference>
<dbReference type="PRINTS" id="PR00413">
    <property type="entry name" value="HADHALOGNASE"/>
</dbReference>
<name>A0AA86N800_9EUKA</name>
<dbReference type="PANTHER" id="PTHR18901:SF38">
    <property type="entry name" value="PSEUDOURIDINE-5'-PHOSPHATASE"/>
    <property type="match status" value="1"/>
</dbReference>
<dbReference type="Gene3D" id="3.40.50.1000">
    <property type="entry name" value="HAD superfamily/HAD-like"/>
    <property type="match status" value="1"/>
</dbReference>
<dbReference type="SFLD" id="SFLDG01135">
    <property type="entry name" value="C1.5.6:_HAD__Beta-PGM__Phospha"/>
    <property type="match status" value="1"/>
</dbReference>
<dbReference type="SFLD" id="SFLDG01129">
    <property type="entry name" value="C1.5:_HAD__Beta-PGM__Phosphata"/>
    <property type="match status" value="1"/>
</dbReference>
<dbReference type="InterPro" id="IPR041492">
    <property type="entry name" value="HAD_2"/>
</dbReference>
<dbReference type="EMBL" id="CAXDID020000363">
    <property type="protein sequence ID" value="CAL6082312.1"/>
    <property type="molecule type" value="Genomic_DNA"/>
</dbReference>